<dbReference type="AlphaFoldDB" id="A0A2Z7CU12"/>
<sequence>MQAQTECSSPVVFDLNHDDAVKHDTAVDRKKQTTKSQDLSKTGCSSLFQTTLSTLFKKVEEKVIALEPQFVI</sequence>
<name>A0A2Z7CU12_9LAMI</name>
<organism evidence="1 2">
    <name type="scientific">Dorcoceras hygrometricum</name>
    <dbReference type="NCBI Taxonomy" id="472368"/>
    <lineage>
        <taxon>Eukaryota</taxon>
        <taxon>Viridiplantae</taxon>
        <taxon>Streptophyta</taxon>
        <taxon>Embryophyta</taxon>
        <taxon>Tracheophyta</taxon>
        <taxon>Spermatophyta</taxon>
        <taxon>Magnoliopsida</taxon>
        <taxon>eudicotyledons</taxon>
        <taxon>Gunneridae</taxon>
        <taxon>Pentapetalae</taxon>
        <taxon>asterids</taxon>
        <taxon>lamiids</taxon>
        <taxon>Lamiales</taxon>
        <taxon>Gesneriaceae</taxon>
        <taxon>Didymocarpoideae</taxon>
        <taxon>Trichosporeae</taxon>
        <taxon>Loxocarpinae</taxon>
        <taxon>Dorcoceras</taxon>
    </lineage>
</organism>
<reference evidence="1 2" key="1">
    <citation type="journal article" date="2015" name="Proc. Natl. Acad. Sci. U.S.A.">
        <title>The resurrection genome of Boea hygrometrica: A blueprint for survival of dehydration.</title>
        <authorList>
            <person name="Xiao L."/>
            <person name="Yang G."/>
            <person name="Zhang L."/>
            <person name="Yang X."/>
            <person name="Zhao S."/>
            <person name="Ji Z."/>
            <person name="Zhou Q."/>
            <person name="Hu M."/>
            <person name="Wang Y."/>
            <person name="Chen M."/>
            <person name="Xu Y."/>
            <person name="Jin H."/>
            <person name="Xiao X."/>
            <person name="Hu G."/>
            <person name="Bao F."/>
            <person name="Hu Y."/>
            <person name="Wan P."/>
            <person name="Li L."/>
            <person name="Deng X."/>
            <person name="Kuang T."/>
            <person name="Xiang C."/>
            <person name="Zhu J.K."/>
            <person name="Oliver M.J."/>
            <person name="He Y."/>
        </authorList>
    </citation>
    <scope>NUCLEOTIDE SEQUENCE [LARGE SCALE GENOMIC DNA]</scope>
    <source>
        <strain evidence="2">cv. XS01</strain>
    </source>
</reference>
<dbReference type="Proteomes" id="UP000250235">
    <property type="component" value="Unassembled WGS sequence"/>
</dbReference>
<accession>A0A2Z7CU12</accession>
<gene>
    <name evidence="1" type="ORF">F511_35962</name>
</gene>
<proteinExistence type="predicted"/>
<keyword evidence="2" id="KW-1185">Reference proteome</keyword>
<protein>
    <submittedName>
        <fullName evidence="1">Uncharacterized protein</fullName>
    </submittedName>
</protein>
<dbReference type="EMBL" id="KQ993040">
    <property type="protein sequence ID" value="KZV49467.1"/>
    <property type="molecule type" value="Genomic_DNA"/>
</dbReference>
<evidence type="ECO:0000313" key="1">
    <source>
        <dbReference type="EMBL" id="KZV49467.1"/>
    </source>
</evidence>
<evidence type="ECO:0000313" key="2">
    <source>
        <dbReference type="Proteomes" id="UP000250235"/>
    </source>
</evidence>